<evidence type="ECO:0000313" key="3">
    <source>
        <dbReference type="Proteomes" id="UP000015105"/>
    </source>
</evidence>
<reference evidence="2" key="4">
    <citation type="submission" date="2019-03" db="UniProtKB">
        <authorList>
            <consortium name="EnsemblPlants"/>
        </authorList>
    </citation>
    <scope>IDENTIFICATION</scope>
</reference>
<reference evidence="2" key="3">
    <citation type="journal article" date="2017" name="Nature">
        <title>Genome sequence of the progenitor of the wheat D genome Aegilops tauschii.</title>
        <authorList>
            <person name="Luo M.C."/>
            <person name="Gu Y.Q."/>
            <person name="Puiu D."/>
            <person name="Wang H."/>
            <person name="Twardziok S.O."/>
            <person name="Deal K.R."/>
            <person name="Huo N."/>
            <person name="Zhu T."/>
            <person name="Wang L."/>
            <person name="Wang Y."/>
            <person name="McGuire P.E."/>
            <person name="Liu S."/>
            <person name="Long H."/>
            <person name="Ramasamy R.K."/>
            <person name="Rodriguez J.C."/>
            <person name="Van S.L."/>
            <person name="Yuan L."/>
            <person name="Wang Z."/>
            <person name="Xia Z."/>
            <person name="Xiao L."/>
            <person name="Anderson O.D."/>
            <person name="Ouyang S."/>
            <person name="Liang Y."/>
            <person name="Zimin A.V."/>
            <person name="Pertea G."/>
            <person name="Qi P."/>
            <person name="Bennetzen J.L."/>
            <person name="Dai X."/>
            <person name="Dawson M.W."/>
            <person name="Muller H.G."/>
            <person name="Kugler K."/>
            <person name="Rivarola-Duarte L."/>
            <person name="Spannagl M."/>
            <person name="Mayer K.F.X."/>
            <person name="Lu F.H."/>
            <person name="Bevan M.W."/>
            <person name="Leroy P."/>
            <person name="Li P."/>
            <person name="You F.M."/>
            <person name="Sun Q."/>
            <person name="Liu Z."/>
            <person name="Lyons E."/>
            <person name="Wicker T."/>
            <person name="Salzberg S.L."/>
            <person name="Devos K.M."/>
            <person name="Dvorak J."/>
        </authorList>
    </citation>
    <scope>NUCLEOTIDE SEQUENCE [LARGE SCALE GENOMIC DNA]</scope>
    <source>
        <strain evidence="2">cv. AL8/78</strain>
    </source>
</reference>
<accession>A0A453QPF6</accession>
<reference evidence="2" key="5">
    <citation type="journal article" date="2021" name="G3 (Bethesda)">
        <title>Aegilops tauschii genome assembly Aet v5.0 features greater sequence contiguity and improved annotation.</title>
        <authorList>
            <person name="Wang L."/>
            <person name="Zhu T."/>
            <person name="Rodriguez J.C."/>
            <person name="Deal K.R."/>
            <person name="Dubcovsky J."/>
            <person name="McGuire P.E."/>
            <person name="Lux T."/>
            <person name="Spannagl M."/>
            <person name="Mayer K.F.X."/>
            <person name="Baldrich P."/>
            <person name="Meyers B.C."/>
            <person name="Huo N."/>
            <person name="Gu Y.Q."/>
            <person name="Zhou H."/>
            <person name="Devos K.M."/>
            <person name="Bennetzen J.L."/>
            <person name="Unver T."/>
            <person name="Budak H."/>
            <person name="Gulick P.J."/>
            <person name="Galiba G."/>
            <person name="Kalapos B."/>
            <person name="Nelson D.R."/>
            <person name="Li P."/>
            <person name="You F.M."/>
            <person name="Luo M.C."/>
            <person name="Dvorak J."/>
        </authorList>
    </citation>
    <scope>NUCLEOTIDE SEQUENCE [LARGE SCALE GENOMIC DNA]</scope>
    <source>
        <strain evidence="2">cv. AL8/78</strain>
    </source>
</reference>
<proteinExistence type="predicted"/>
<organism evidence="2 3">
    <name type="scientific">Aegilops tauschii subsp. strangulata</name>
    <name type="common">Goatgrass</name>
    <dbReference type="NCBI Taxonomy" id="200361"/>
    <lineage>
        <taxon>Eukaryota</taxon>
        <taxon>Viridiplantae</taxon>
        <taxon>Streptophyta</taxon>
        <taxon>Embryophyta</taxon>
        <taxon>Tracheophyta</taxon>
        <taxon>Spermatophyta</taxon>
        <taxon>Magnoliopsida</taxon>
        <taxon>Liliopsida</taxon>
        <taxon>Poales</taxon>
        <taxon>Poaceae</taxon>
        <taxon>BOP clade</taxon>
        <taxon>Pooideae</taxon>
        <taxon>Triticodae</taxon>
        <taxon>Triticeae</taxon>
        <taxon>Triticinae</taxon>
        <taxon>Aegilops</taxon>
    </lineage>
</organism>
<feature type="domain" description="TTF-type" evidence="1">
    <location>
        <begin position="23"/>
        <end position="108"/>
    </location>
</feature>
<dbReference type="AlphaFoldDB" id="A0A453QPF6"/>
<reference evidence="3" key="2">
    <citation type="journal article" date="2017" name="Nat. Plants">
        <title>The Aegilops tauschii genome reveals multiple impacts of transposons.</title>
        <authorList>
            <person name="Zhao G."/>
            <person name="Zou C."/>
            <person name="Li K."/>
            <person name="Wang K."/>
            <person name="Li T."/>
            <person name="Gao L."/>
            <person name="Zhang X."/>
            <person name="Wang H."/>
            <person name="Yang Z."/>
            <person name="Liu X."/>
            <person name="Jiang W."/>
            <person name="Mao L."/>
            <person name="Kong X."/>
            <person name="Jiao Y."/>
            <person name="Jia J."/>
        </authorList>
    </citation>
    <scope>NUCLEOTIDE SEQUENCE [LARGE SCALE GENOMIC DNA]</scope>
    <source>
        <strain evidence="3">cv. AL8/78</strain>
    </source>
</reference>
<dbReference type="Gramene" id="AET7Gv20267200.1">
    <property type="protein sequence ID" value="AET7Gv20267200.1"/>
    <property type="gene ID" value="AET7Gv20267200"/>
</dbReference>
<dbReference type="Proteomes" id="UP000015105">
    <property type="component" value="Chromosome 7D"/>
</dbReference>
<reference evidence="3" key="1">
    <citation type="journal article" date="2014" name="Science">
        <title>Ancient hybridizations among the ancestral genomes of bread wheat.</title>
        <authorList>
            <consortium name="International Wheat Genome Sequencing Consortium,"/>
            <person name="Marcussen T."/>
            <person name="Sandve S.R."/>
            <person name="Heier L."/>
            <person name="Spannagl M."/>
            <person name="Pfeifer M."/>
            <person name="Jakobsen K.S."/>
            <person name="Wulff B.B."/>
            <person name="Steuernagel B."/>
            <person name="Mayer K.F."/>
            <person name="Olsen O.A."/>
        </authorList>
    </citation>
    <scope>NUCLEOTIDE SEQUENCE [LARGE SCALE GENOMIC DNA]</scope>
    <source>
        <strain evidence="3">cv. AL8/78</strain>
    </source>
</reference>
<dbReference type="SMART" id="SM00597">
    <property type="entry name" value="ZnF_TTF"/>
    <property type="match status" value="1"/>
</dbReference>
<dbReference type="PANTHER" id="PTHR45749">
    <property type="match status" value="1"/>
</dbReference>
<protein>
    <recommendedName>
        <fullName evidence="1">TTF-type domain-containing protein</fullName>
    </recommendedName>
</protein>
<dbReference type="STRING" id="200361.A0A453QPF6"/>
<evidence type="ECO:0000313" key="2">
    <source>
        <dbReference type="EnsemblPlants" id="AET7Gv20267200.1"/>
    </source>
</evidence>
<name>A0A453QPF6_AEGTS</name>
<dbReference type="EnsemblPlants" id="AET7Gv20267200.1">
    <property type="protein sequence ID" value="AET7Gv20267200.1"/>
    <property type="gene ID" value="AET7Gv20267200"/>
</dbReference>
<dbReference type="InterPro" id="IPR006580">
    <property type="entry name" value="Znf_TTF"/>
</dbReference>
<evidence type="ECO:0000259" key="1">
    <source>
        <dbReference type="SMART" id="SM00597"/>
    </source>
</evidence>
<dbReference type="PANTHER" id="PTHR45749:SF35">
    <property type="entry name" value="AC-LIKE TRANSPOSASE-RELATED"/>
    <property type="match status" value="1"/>
</dbReference>
<sequence length="149" mass="17623">GPTREYNLVFPVDKKGRHFSYAYYSRQLRNGEASDRRWLVYSKHVNKVYCFCCKLFKSENSKSLLASEGLMDWKHLSEKLKLHENGAEHITNMNTWNEVRLRLSKKETIDKDLQEEIAREKKRWRQVLIRIVAAVKFLAKHTHVSGSDI</sequence>
<keyword evidence="3" id="KW-1185">Reference proteome</keyword>